<dbReference type="AlphaFoldDB" id="R0M3A9"/>
<keyword evidence="2" id="KW-1185">Reference proteome</keyword>
<evidence type="ECO:0000313" key="1">
    <source>
        <dbReference type="EMBL" id="EOB12499.1"/>
    </source>
</evidence>
<name>R0M3A9_NOSB1</name>
<dbReference type="EMBL" id="KB909331">
    <property type="protein sequence ID" value="EOB12499.1"/>
    <property type="molecule type" value="Genomic_DNA"/>
</dbReference>
<dbReference type="Proteomes" id="UP000016927">
    <property type="component" value="Unassembled WGS sequence"/>
</dbReference>
<dbReference type="VEuPathDB" id="MicrosporidiaDB:NBO_423g0003"/>
<protein>
    <submittedName>
        <fullName evidence="1">Uncharacterized protein</fullName>
    </submittedName>
</protein>
<dbReference type="OrthoDB" id="2190870at2759"/>
<accession>R0M3A9</accession>
<evidence type="ECO:0000313" key="2">
    <source>
        <dbReference type="Proteomes" id="UP000016927"/>
    </source>
</evidence>
<organism evidence="1 2">
    <name type="scientific">Nosema bombycis (strain CQ1 / CVCC 102059)</name>
    <name type="common">Microsporidian parasite</name>
    <name type="synonym">Pebrine of silkworm</name>
    <dbReference type="NCBI Taxonomy" id="578461"/>
    <lineage>
        <taxon>Eukaryota</taxon>
        <taxon>Fungi</taxon>
        <taxon>Fungi incertae sedis</taxon>
        <taxon>Microsporidia</taxon>
        <taxon>Nosematidae</taxon>
        <taxon>Nosema</taxon>
    </lineage>
</organism>
<proteinExistence type="predicted"/>
<sequence length="256" mass="30544">MQVFNLLDYFLRIKDTELYCLLLKNIGRFYLLDETTNYRTREYLDKGINLGNRCNGIECLHINDMICRIFPNPKETKSEKFQDFIIFYMQKENFNENGEVWKMLKENRRFLFMLFLKPWEFKDLSHIAFLIDKSNLIDPIVDFILVLFRNLNSKMKIIAFASLLGKVAKLRKSSYQEDLIKKILNMKINVNLKIRILITVLNDLNYYLKHKYILEIKKLAKNVKSNEISALIFNFCEEIGFKKEECIEQDSVEEGV</sequence>
<dbReference type="HOGENOM" id="CLU_1086227_0_0_1"/>
<reference evidence="1 2" key="1">
    <citation type="journal article" date="2013" name="BMC Genomics">
        <title>Comparative genomics of parasitic silkworm microsporidia reveal an association between genome expansion and host adaptation.</title>
        <authorList>
            <person name="Pan G."/>
            <person name="Xu J."/>
            <person name="Li T."/>
            <person name="Xia Q."/>
            <person name="Liu S.L."/>
            <person name="Zhang G."/>
            <person name="Li S."/>
            <person name="Li C."/>
            <person name="Liu H."/>
            <person name="Yang L."/>
            <person name="Liu T."/>
            <person name="Zhang X."/>
            <person name="Wu Z."/>
            <person name="Fan W."/>
            <person name="Dang X."/>
            <person name="Xiang H."/>
            <person name="Tao M."/>
            <person name="Li Y."/>
            <person name="Hu J."/>
            <person name="Li Z."/>
            <person name="Lin L."/>
            <person name="Luo J."/>
            <person name="Geng L."/>
            <person name="Wang L."/>
            <person name="Long M."/>
            <person name="Wan Y."/>
            <person name="He N."/>
            <person name="Zhang Z."/>
            <person name="Lu C."/>
            <person name="Keeling P.J."/>
            <person name="Wang J."/>
            <person name="Xiang Z."/>
            <person name="Zhou Z."/>
        </authorList>
    </citation>
    <scope>NUCLEOTIDE SEQUENCE [LARGE SCALE GENOMIC DNA]</scope>
    <source>
        <strain evidence="2">CQ1 / CVCC 102059</strain>
    </source>
</reference>
<gene>
    <name evidence="1" type="ORF">NBO_423g0003</name>
</gene>